<accession>A0A6A0BH82</accession>
<keyword evidence="1" id="KW-0677">Repeat</keyword>
<dbReference type="Gene3D" id="3.10.20.320">
    <property type="entry name" value="Putative peptidoglycan bound protein (lpxtg motif)"/>
    <property type="match status" value="1"/>
</dbReference>
<sequence>MGERPSSNIMRQSKVTVRYVDEMGYDLVKPIVLNGQIGMPYLTQIVDFPNYFITELPQNMTGEYTDDPTVEVIYHYKKEAIKSVLNDEFSVPVTGQINFATQGKMPAKMSILVEEPLKTRLDSNTIDDKKFDQTIVKIGKLFRAMSSEKESFETSSQSETGVISQNLEIEASCQQDVSVTPEIKRIVARAETPFNDHEVLPTNTKEDETMSDNTKSIEQLLNISPVKIISESIKEITAAINHEMSQDNSHLDNVVSLSAKIIELAKVLERLEN</sequence>
<reference evidence="3 4" key="1">
    <citation type="submission" date="2020-02" db="EMBL/GenBank/DDBJ databases">
        <title>Draft genome sequence of Lactococcus sp. Hs30E4-3.</title>
        <authorList>
            <person name="Noda S."/>
            <person name="Yuki M."/>
            <person name="Ohkuma M."/>
        </authorList>
    </citation>
    <scope>NUCLEOTIDE SEQUENCE [LARGE SCALE GENOMIC DNA]</scope>
    <source>
        <strain evidence="3 4">Hs30E4-3</strain>
    </source>
</reference>
<feature type="domain" description="MucBP" evidence="2">
    <location>
        <begin position="14"/>
        <end position="77"/>
    </location>
</feature>
<dbReference type="RefSeq" id="WP_172209595.1">
    <property type="nucleotide sequence ID" value="NZ_BLLI01000061.1"/>
</dbReference>
<evidence type="ECO:0000313" key="3">
    <source>
        <dbReference type="EMBL" id="GFH43157.1"/>
    </source>
</evidence>
<dbReference type="Proteomes" id="UP000480303">
    <property type="component" value="Unassembled WGS sequence"/>
</dbReference>
<evidence type="ECO:0000313" key="4">
    <source>
        <dbReference type="Proteomes" id="UP000480303"/>
    </source>
</evidence>
<protein>
    <recommendedName>
        <fullName evidence="2">MucBP domain-containing protein</fullName>
    </recommendedName>
</protein>
<gene>
    <name evidence="3" type="ORF">Hs30E_17080</name>
</gene>
<name>A0A6A0BH82_9LACT</name>
<dbReference type="Pfam" id="PF06458">
    <property type="entry name" value="MucBP"/>
    <property type="match status" value="1"/>
</dbReference>
<organism evidence="3 4">
    <name type="scientific">Pseudolactococcus hodotermopsidis</name>
    <dbReference type="NCBI Taxonomy" id="2709157"/>
    <lineage>
        <taxon>Bacteria</taxon>
        <taxon>Bacillati</taxon>
        <taxon>Bacillota</taxon>
        <taxon>Bacilli</taxon>
        <taxon>Lactobacillales</taxon>
        <taxon>Streptococcaceae</taxon>
        <taxon>Pseudolactococcus</taxon>
    </lineage>
</organism>
<keyword evidence="4" id="KW-1185">Reference proteome</keyword>
<evidence type="ECO:0000256" key="1">
    <source>
        <dbReference type="ARBA" id="ARBA00022737"/>
    </source>
</evidence>
<dbReference type="EMBL" id="BLLI01000061">
    <property type="protein sequence ID" value="GFH43157.1"/>
    <property type="molecule type" value="Genomic_DNA"/>
</dbReference>
<evidence type="ECO:0000259" key="2">
    <source>
        <dbReference type="Pfam" id="PF06458"/>
    </source>
</evidence>
<comment type="caution">
    <text evidence="3">The sequence shown here is derived from an EMBL/GenBank/DDBJ whole genome shotgun (WGS) entry which is preliminary data.</text>
</comment>
<dbReference type="InterPro" id="IPR009459">
    <property type="entry name" value="MucBP_dom"/>
</dbReference>
<dbReference type="AlphaFoldDB" id="A0A6A0BH82"/>
<proteinExistence type="predicted"/>